<evidence type="ECO:0000313" key="2">
    <source>
        <dbReference type="EMBL" id="CAF5155528.1"/>
    </source>
</evidence>
<accession>A0A8S3GEC2</accession>
<dbReference type="EMBL" id="CAJOBJ010217405">
    <property type="protein sequence ID" value="CAF5025313.1"/>
    <property type="molecule type" value="Genomic_DNA"/>
</dbReference>
<gene>
    <name evidence="1" type="ORF">GIL414_LOCUS58598</name>
    <name evidence="2" type="ORF">SMN809_LOCUS64188</name>
</gene>
<protein>
    <submittedName>
        <fullName evidence="2">Uncharacterized protein</fullName>
    </submittedName>
</protein>
<evidence type="ECO:0000313" key="1">
    <source>
        <dbReference type="EMBL" id="CAF5025313.1"/>
    </source>
</evidence>
<name>A0A8S3GEC2_9BILA</name>
<comment type="caution">
    <text evidence="2">The sequence shown here is derived from an EMBL/GenBank/DDBJ whole genome shotgun (WGS) entry which is preliminary data.</text>
</comment>
<organism evidence="2 3">
    <name type="scientific">Rotaria magnacalcarata</name>
    <dbReference type="NCBI Taxonomy" id="392030"/>
    <lineage>
        <taxon>Eukaryota</taxon>
        <taxon>Metazoa</taxon>
        <taxon>Spiralia</taxon>
        <taxon>Gnathifera</taxon>
        <taxon>Rotifera</taxon>
        <taxon>Eurotatoria</taxon>
        <taxon>Bdelloidea</taxon>
        <taxon>Philodinida</taxon>
        <taxon>Philodinidae</taxon>
        <taxon>Rotaria</taxon>
    </lineage>
</organism>
<dbReference type="Proteomes" id="UP000676336">
    <property type="component" value="Unassembled WGS sequence"/>
</dbReference>
<sequence>MVRKKTTSSKVKSRKEAYKRKQQVRSYAAIHSWRILLLTIKAVHKFSRFKHRNGVTMCVSKRFSTVESDLNHSDSLNYIYFRPTLVAKETKAGAGVTLSSMLYSIITSDS</sequence>
<dbReference type="Proteomes" id="UP000681720">
    <property type="component" value="Unassembled WGS sequence"/>
</dbReference>
<evidence type="ECO:0000313" key="3">
    <source>
        <dbReference type="Proteomes" id="UP000676336"/>
    </source>
</evidence>
<proteinExistence type="predicted"/>
<reference evidence="2" key="1">
    <citation type="submission" date="2021-02" db="EMBL/GenBank/DDBJ databases">
        <authorList>
            <person name="Nowell W R."/>
        </authorList>
    </citation>
    <scope>NUCLEOTIDE SEQUENCE</scope>
</reference>
<dbReference type="EMBL" id="CAJOBI010287156">
    <property type="protein sequence ID" value="CAF5155528.1"/>
    <property type="molecule type" value="Genomic_DNA"/>
</dbReference>
<dbReference type="AlphaFoldDB" id="A0A8S3GEC2"/>